<dbReference type="InterPro" id="IPR033412">
    <property type="entry name" value="PFOR_II"/>
</dbReference>
<dbReference type="GO" id="GO:0006979">
    <property type="term" value="P:response to oxidative stress"/>
    <property type="evidence" value="ECO:0007669"/>
    <property type="project" value="TreeGrafter"/>
</dbReference>
<sequence>HVFEPVELPSQKEVDDFLPEFKPLNILDPSEPKTFGPIAFPNSYMEFRKDLHEALLESLKVVEKTNKEFAEKFSRSYGNGLLEAYKIEDAEFAIIGMGTLCGTARSVVDKLRKKKIKAGLIRVRCLRPFPKESLLKIAKGLKAIAVIDRHESYGFEGPLFTDVRSAFFDSKSKPFIAGFIAGLGGRDITEKHLEKALQNAVQKKPGEWLL</sequence>
<dbReference type="FunFam" id="3.40.50.920:FF:000010">
    <property type="entry name" value="Pyruvate ferredoxin oxidoreductase, alpha subunit"/>
    <property type="match status" value="1"/>
</dbReference>
<evidence type="ECO:0000313" key="2">
    <source>
        <dbReference type="EMBL" id="HIH21222.1"/>
    </source>
</evidence>
<dbReference type="Proteomes" id="UP000590964">
    <property type="component" value="Unassembled WGS sequence"/>
</dbReference>
<dbReference type="InterPro" id="IPR009014">
    <property type="entry name" value="Transketo_C/PFOR_II"/>
</dbReference>
<keyword evidence="2" id="KW-0670">Pyruvate</keyword>
<dbReference type="PANTHER" id="PTHR32154">
    <property type="entry name" value="PYRUVATE-FLAVODOXIN OXIDOREDUCTASE-RELATED"/>
    <property type="match status" value="1"/>
</dbReference>
<comment type="caution">
    <text evidence="2">The sequence shown here is derived from an EMBL/GenBank/DDBJ whole genome shotgun (WGS) entry which is preliminary data.</text>
</comment>
<protein>
    <submittedName>
        <fullName evidence="2">Pyruvate ferredoxin oxidoreductase</fullName>
    </submittedName>
</protein>
<feature type="domain" description="Pyruvate:ferredoxin oxidoreductase core" evidence="1">
    <location>
        <begin position="90"/>
        <end position="192"/>
    </location>
</feature>
<dbReference type="Gene3D" id="3.40.50.920">
    <property type="match status" value="1"/>
</dbReference>
<dbReference type="AlphaFoldDB" id="A0A7J4JTU3"/>
<name>A0A7J4JTU3_9ARCH</name>
<dbReference type="Gene3D" id="3.40.50.970">
    <property type="match status" value="1"/>
</dbReference>
<dbReference type="Pfam" id="PF17147">
    <property type="entry name" value="PFOR_II"/>
    <property type="match status" value="1"/>
</dbReference>
<dbReference type="SUPFAM" id="SSF52922">
    <property type="entry name" value="TK C-terminal domain-like"/>
    <property type="match status" value="1"/>
</dbReference>
<evidence type="ECO:0000313" key="3">
    <source>
        <dbReference type="Proteomes" id="UP000590964"/>
    </source>
</evidence>
<organism evidence="2 3">
    <name type="scientific">Candidatus Iainarchaeum sp</name>
    <dbReference type="NCBI Taxonomy" id="3101447"/>
    <lineage>
        <taxon>Archaea</taxon>
        <taxon>Candidatus Iainarchaeota</taxon>
        <taxon>Candidatus Iainarchaeia</taxon>
        <taxon>Candidatus Iainarchaeales</taxon>
        <taxon>Candidatus Iainarchaeaceae</taxon>
        <taxon>Candidatus Iainarchaeum</taxon>
    </lineage>
</organism>
<dbReference type="EMBL" id="DUFW01000016">
    <property type="protein sequence ID" value="HIH21222.1"/>
    <property type="molecule type" value="Genomic_DNA"/>
</dbReference>
<dbReference type="PANTHER" id="PTHR32154:SF0">
    <property type="entry name" value="PYRUVATE-FLAVODOXIN OXIDOREDUCTASE-RELATED"/>
    <property type="match status" value="1"/>
</dbReference>
<dbReference type="InterPro" id="IPR029061">
    <property type="entry name" value="THDP-binding"/>
</dbReference>
<reference evidence="3" key="1">
    <citation type="journal article" date="2020" name="bioRxiv">
        <title>A rank-normalized archaeal taxonomy based on genome phylogeny resolves widespread incomplete and uneven classifications.</title>
        <authorList>
            <person name="Rinke C."/>
            <person name="Chuvochina M."/>
            <person name="Mussig A.J."/>
            <person name="Chaumeil P.-A."/>
            <person name="Waite D.W."/>
            <person name="Whitman W.B."/>
            <person name="Parks D.H."/>
            <person name="Hugenholtz P."/>
        </authorList>
    </citation>
    <scope>NUCLEOTIDE SEQUENCE [LARGE SCALE GENOMIC DNA]</scope>
</reference>
<accession>A0A7J4JTU3</accession>
<dbReference type="GO" id="GO:0044272">
    <property type="term" value="P:sulfur compound biosynthetic process"/>
    <property type="evidence" value="ECO:0007669"/>
    <property type="project" value="UniProtKB-ARBA"/>
</dbReference>
<feature type="non-terminal residue" evidence="2">
    <location>
        <position position="1"/>
    </location>
</feature>
<dbReference type="SUPFAM" id="SSF52518">
    <property type="entry name" value="Thiamin diphosphate-binding fold (THDP-binding)"/>
    <property type="match status" value="1"/>
</dbReference>
<evidence type="ECO:0000259" key="1">
    <source>
        <dbReference type="Pfam" id="PF17147"/>
    </source>
</evidence>
<gene>
    <name evidence="2" type="primary">porA</name>
    <name evidence="2" type="ORF">HA222_00980</name>
</gene>
<dbReference type="InterPro" id="IPR050722">
    <property type="entry name" value="Pyruvate:ferred/Flavod_OxRd"/>
</dbReference>
<proteinExistence type="predicted"/>
<dbReference type="GO" id="GO:0006082">
    <property type="term" value="P:organic acid metabolic process"/>
    <property type="evidence" value="ECO:0007669"/>
    <property type="project" value="UniProtKB-ARBA"/>
</dbReference>